<evidence type="ECO:0000313" key="4">
    <source>
        <dbReference type="EMBL" id="ADG87958.1"/>
    </source>
</evidence>
<keyword evidence="2" id="KW-0812">Transmembrane</keyword>
<evidence type="ECO:0000256" key="1">
    <source>
        <dbReference type="SAM" id="MobiDB-lite"/>
    </source>
</evidence>
<dbReference type="Proteomes" id="UP000006640">
    <property type="component" value="Chromosome"/>
</dbReference>
<feature type="transmembrane region" description="Helical" evidence="2">
    <location>
        <begin position="53"/>
        <end position="76"/>
    </location>
</feature>
<feature type="domain" description="SecDF P1 head subdomain" evidence="3">
    <location>
        <begin position="122"/>
        <end position="219"/>
    </location>
</feature>
<sequence length="228" mass="23258">MTETEAGSASPPLPSDAPTGEGGPGPARTGGPSGGTGVGAAGEHPRAARRTTIVLAAALLILVVMTGVLGAIAVLMTRNPDVPPLSRPQVVRLYVPVHFAPVAGVAPAPCTGTDGIPDDKDTTCYLLEPGVTVTSVQKIEQRAERDGTYSIRLVLSPETRDDVAELIKETVNGQLAIVAQDRVVAAPRVAQEISQDSLGIAGFTKEQADAFYALLTGGAAPPSPQPVG</sequence>
<dbReference type="AlphaFoldDB" id="D6Y8R1"/>
<proteinExistence type="predicted"/>
<dbReference type="InterPro" id="IPR054384">
    <property type="entry name" value="SecDF_P1_head"/>
</dbReference>
<accession>D6Y8R1</accession>
<dbReference type="Pfam" id="PF22599">
    <property type="entry name" value="SecDF_P1_head"/>
    <property type="match status" value="1"/>
</dbReference>
<gene>
    <name evidence="4" type="ordered locus">Tbis_1239</name>
</gene>
<dbReference type="RefSeq" id="WP_013131491.1">
    <property type="nucleotide sequence ID" value="NC_014165.1"/>
</dbReference>
<dbReference type="eggNOG" id="COG0342">
    <property type="taxonomic scope" value="Bacteria"/>
</dbReference>
<dbReference type="Gene3D" id="3.30.1360.200">
    <property type="match status" value="1"/>
</dbReference>
<keyword evidence="2" id="KW-0472">Membrane</keyword>
<evidence type="ECO:0000313" key="5">
    <source>
        <dbReference type="Proteomes" id="UP000006640"/>
    </source>
</evidence>
<keyword evidence="5" id="KW-1185">Reference proteome</keyword>
<feature type="region of interest" description="Disordered" evidence="1">
    <location>
        <begin position="1"/>
        <end position="44"/>
    </location>
</feature>
<feature type="compositionally biased region" description="Gly residues" evidence="1">
    <location>
        <begin position="31"/>
        <end position="40"/>
    </location>
</feature>
<name>D6Y8R1_THEBD</name>
<dbReference type="HOGENOM" id="CLU_1214310_0_0_11"/>
<evidence type="ECO:0000256" key="2">
    <source>
        <dbReference type="SAM" id="Phobius"/>
    </source>
</evidence>
<dbReference type="EMBL" id="CP001874">
    <property type="protein sequence ID" value="ADG87958.1"/>
    <property type="molecule type" value="Genomic_DNA"/>
</dbReference>
<organism evidence="4 5">
    <name type="scientific">Thermobispora bispora (strain ATCC 19993 / DSM 43833 / CBS 139.67 / JCM 10125 / KCTC 9307 / NBRC 14880 / R51)</name>
    <dbReference type="NCBI Taxonomy" id="469371"/>
    <lineage>
        <taxon>Bacteria</taxon>
        <taxon>Bacillati</taxon>
        <taxon>Actinomycetota</taxon>
        <taxon>Actinomycetes</taxon>
        <taxon>Streptosporangiales</taxon>
        <taxon>Streptosporangiaceae</taxon>
        <taxon>Thermobispora</taxon>
    </lineage>
</organism>
<dbReference type="KEGG" id="tbi:Tbis_1239"/>
<evidence type="ECO:0000259" key="3">
    <source>
        <dbReference type="Pfam" id="PF22599"/>
    </source>
</evidence>
<reference evidence="4 5" key="1">
    <citation type="submission" date="2010-01" db="EMBL/GenBank/DDBJ databases">
        <title>The complete genome of Thermobispora bispora DSM 43833.</title>
        <authorList>
            <consortium name="US DOE Joint Genome Institute (JGI-PGF)"/>
            <person name="Lucas S."/>
            <person name="Copeland A."/>
            <person name="Lapidus A."/>
            <person name="Glavina del Rio T."/>
            <person name="Dalin E."/>
            <person name="Tice H."/>
            <person name="Bruce D."/>
            <person name="Goodwin L."/>
            <person name="Pitluck S."/>
            <person name="Kyrpides N."/>
            <person name="Mavromatis K."/>
            <person name="Ivanova N."/>
            <person name="Mikhailova N."/>
            <person name="Chertkov O."/>
            <person name="Brettin T."/>
            <person name="Detter J.C."/>
            <person name="Han C."/>
            <person name="Larimer F."/>
            <person name="Land M."/>
            <person name="Hauser L."/>
            <person name="Markowitz V."/>
            <person name="Cheng J.-F."/>
            <person name="Hugenholtz P."/>
            <person name="Woyke T."/>
            <person name="Wu D."/>
            <person name="Jando M."/>
            <person name="Schneider S."/>
            <person name="Klenk H.-P."/>
            <person name="Eisen J.A."/>
        </authorList>
    </citation>
    <scope>NUCLEOTIDE SEQUENCE [LARGE SCALE GENOMIC DNA]</scope>
    <source>
        <strain evidence="5">ATCC 19993 / DSM 43833 / CBS 139.67 / JCM 10125 / KCTC 9307 / NBRC 14880 / R51</strain>
    </source>
</reference>
<protein>
    <recommendedName>
        <fullName evidence="3">SecDF P1 head subdomain domain-containing protein</fullName>
    </recommendedName>
</protein>
<keyword evidence="2" id="KW-1133">Transmembrane helix</keyword>
<dbReference type="OrthoDB" id="5241375at2"/>